<dbReference type="Gene3D" id="3.30.420.10">
    <property type="entry name" value="Ribonuclease H-like superfamily/Ribonuclease H"/>
    <property type="match status" value="1"/>
</dbReference>
<dbReference type="Pfam" id="PF00665">
    <property type="entry name" value="rve"/>
    <property type="match status" value="1"/>
</dbReference>
<dbReference type="SUPFAM" id="SSF53098">
    <property type="entry name" value="Ribonuclease H-like"/>
    <property type="match status" value="1"/>
</dbReference>
<protein>
    <recommendedName>
        <fullName evidence="1">RNA-directed DNA polymerase</fullName>
        <ecNumber evidence="1">2.7.7.49</ecNumber>
    </recommendedName>
</protein>
<name>A0ABQ9JI74_9CUCU</name>
<dbReference type="PANTHER" id="PTHR37984">
    <property type="entry name" value="PROTEIN CBG26694"/>
    <property type="match status" value="1"/>
</dbReference>
<dbReference type="InterPro" id="IPR001584">
    <property type="entry name" value="Integrase_cat-core"/>
</dbReference>
<dbReference type="InterPro" id="IPR012337">
    <property type="entry name" value="RNaseH-like_sf"/>
</dbReference>
<dbReference type="PANTHER" id="PTHR37984:SF5">
    <property type="entry name" value="PROTEIN NYNRIN-LIKE"/>
    <property type="match status" value="1"/>
</dbReference>
<dbReference type="InterPro" id="IPR036397">
    <property type="entry name" value="RNaseH_sf"/>
</dbReference>
<dbReference type="InterPro" id="IPR041588">
    <property type="entry name" value="Integrase_H2C2"/>
</dbReference>
<reference evidence="3" key="1">
    <citation type="journal article" date="2023" name="Insect Mol. Biol.">
        <title>Genome sequencing provides insights into the evolution of gene families encoding plant cell wall-degrading enzymes in longhorned beetles.</title>
        <authorList>
            <person name="Shin N.R."/>
            <person name="Okamura Y."/>
            <person name="Kirsch R."/>
            <person name="Pauchet Y."/>
        </authorList>
    </citation>
    <scope>NUCLEOTIDE SEQUENCE</scope>
    <source>
        <strain evidence="3">MMC_N1</strain>
    </source>
</reference>
<comment type="caution">
    <text evidence="3">The sequence shown here is derived from an EMBL/GenBank/DDBJ whole genome shotgun (WGS) entry which is preliminary data.</text>
</comment>
<evidence type="ECO:0000313" key="3">
    <source>
        <dbReference type="EMBL" id="KAJ8977624.1"/>
    </source>
</evidence>
<dbReference type="Gene3D" id="1.10.340.70">
    <property type="match status" value="1"/>
</dbReference>
<proteinExistence type="predicted"/>
<organism evidence="3 4">
    <name type="scientific">Molorchus minor</name>
    <dbReference type="NCBI Taxonomy" id="1323400"/>
    <lineage>
        <taxon>Eukaryota</taxon>
        <taxon>Metazoa</taxon>
        <taxon>Ecdysozoa</taxon>
        <taxon>Arthropoda</taxon>
        <taxon>Hexapoda</taxon>
        <taxon>Insecta</taxon>
        <taxon>Pterygota</taxon>
        <taxon>Neoptera</taxon>
        <taxon>Endopterygota</taxon>
        <taxon>Coleoptera</taxon>
        <taxon>Polyphaga</taxon>
        <taxon>Cucujiformia</taxon>
        <taxon>Chrysomeloidea</taxon>
        <taxon>Cerambycidae</taxon>
        <taxon>Lamiinae</taxon>
        <taxon>Monochamini</taxon>
        <taxon>Molorchus</taxon>
    </lineage>
</organism>
<dbReference type="EC" id="2.7.7.49" evidence="1"/>
<evidence type="ECO:0000259" key="2">
    <source>
        <dbReference type="PROSITE" id="PS50994"/>
    </source>
</evidence>
<keyword evidence="4" id="KW-1185">Reference proteome</keyword>
<dbReference type="EMBL" id="JAPWTJ010000525">
    <property type="protein sequence ID" value="KAJ8977624.1"/>
    <property type="molecule type" value="Genomic_DNA"/>
</dbReference>
<dbReference type="PROSITE" id="PS50994">
    <property type="entry name" value="INTEGRASE"/>
    <property type="match status" value="1"/>
</dbReference>
<sequence>MLCIPGSLVKDVIINFHETLGHFGVYKTWVALRDKVHFPNMQRTIKKYIKACDICQKAKISILPKPPQKQIIPNGKDDLLAIDVLGPLVRSRAGVMYMLVIFNVFTKHVTLYPLRKATSRAMVNCLTKKYFPLHGQVMRILHDNATQFTSNLWKATFAALGIQLVFISVRHACANPSERCMREIARILRTFCHEHQSKWAVDLARFEEFLNSVVHEATGFTPNELQFGQERTRLIPTAVSLARTSPSLEQKLVLAEASLSSKAERRALRYPGRPYVKFVPGDLVLLKANSQSSALRAETKKLLLLFEGPFRIKKQIRDDTYVLQGVDGDRERGVFHASHLKKVAVKFCGDVFRVAYLWVVSEGLFSVRVLNIRPPAIRQRLTSCLPSTCNLKFEPVRIIDKLLGSGDVPPTSVFSVLNKTNSARIVVFLPRAPNPNNEPLRENVSSQSPVLVRTHNEAVVSFTRASKRPLVTTDLCVKVEWSFEVVTIHHEDLQHQGRGIKHWSTRAGFLELANTWPYELRRDKESN</sequence>
<feature type="non-terminal residue" evidence="3">
    <location>
        <position position="527"/>
    </location>
</feature>
<dbReference type="Pfam" id="PF17921">
    <property type="entry name" value="Integrase_H2C2"/>
    <property type="match status" value="1"/>
</dbReference>
<gene>
    <name evidence="3" type="ORF">NQ317_010245</name>
</gene>
<dbReference type="InterPro" id="IPR050951">
    <property type="entry name" value="Retrovirus_Pol_polyprotein"/>
</dbReference>
<dbReference type="Proteomes" id="UP001162164">
    <property type="component" value="Unassembled WGS sequence"/>
</dbReference>
<accession>A0ABQ9JI74</accession>
<feature type="domain" description="Integrase catalytic" evidence="2">
    <location>
        <begin position="69"/>
        <end position="230"/>
    </location>
</feature>
<evidence type="ECO:0000313" key="4">
    <source>
        <dbReference type="Proteomes" id="UP001162164"/>
    </source>
</evidence>
<evidence type="ECO:0000256" key="1">
    <source>
        <dbReference type="ARBA" id="ARBA00012493"/>
    </source>
</evidence>